<keyword evidence="6" id="KW-0539">Nucleus</keyword>
<evidence type="ECO:0000259" key="12">
    <source>
        <dbReference type="Pfam" id="PF18332"/>
    </source>
</evidence>
<evidence type="ECO:0000256" key="3">
    <source>
        <dbReference type="ARBA" id="ARBA00004496"/>
    </source>
</evidence>
<feature type="region of interest" description="Disordered" evidence="8">
    <location>
        <begin position="4178"/>
        <end position="4197"/>
    </location>
</feature>
<feature type="compositionally biased region" description="Acidic residues" evidence="8">
    <location>
        <begin position="449"/>
        <end position="459"/>
    </location>
</feature>
<feature type="region of interest" description="Disordered" evidence="8">
    <location>
        <begin position="449"/>
        <end position="476"/>
    </location>
</feature>
<evidence type="ECO:0000256" key="2">
    <source>
        <dbReference type="ARBA" id="ARBA00004123"/>
    </source>
</evidence>
<dbReference type="InterPro" id="IPR011989">
    <property type="entry name" value="ARM-like"/>
</dbReference>
<dbReference type="InterPro" id="IPR028426">
    <property type="entry name" value="Huntingtin_fam"/>
</dbReference>
<keyword evidence="5" id="KW-0963">Cytoplasm</keyword>
<dbReference type="Pfam" id="PF20926">
    <property type="entry name" value="Htt_N-HEAT_1"/>
    <property type="match status" value="1"/>
</dbReference>
<dbReference type="Gene3D" id="1.25.40.1050">
    <property type="match status" value="1"/>
</dbReference>
<dbReference type="Pfam" id="PF12372">
    <property type="entry name" value="Htt_N-HEAT"/>
    <property type="match status" value="1"/>
</dbReference>
<evidence type="ECO:0000259" key="9">
    <source>
        <dbReference type="Pfam" id="PF03159"/>
    </source>
</evidence>
<feature type="repeat" description="HEAT" evidence="7">
    <location>
        <begin position="56"/>
        <end position="93"/>
    </location>
</feature>
<reference evidence="14 15" key="1">
    <citation type="submission" date="2023-10" db="EMBL/GenBank/DDBJ databases">
        <title>Genomes of two closely related lineages of the louse Polyplax serrata with different host specificities.</title>
        <authorList>
            <person name="Martinu J."/>
            <person name="Tarabai H."/>
            <person name="Stefka J."/>
            <person name="Hypsa V."/>
        </authorList>
    </citation>
    <scope>NUCLEOTIDE SEQUENCE [LARGE SCALE GENOMIC DNA]</scope>
    <source>
        <strain evidence="14">HR10_N</strain>
    </source>
</reference>
<evidence type="ECO:0000313" key="14">
    <source>
        <dbReference type="EMBL" id="KAK6639969.1"/>
    </source>
</evidence>
<dbReference type="PANTHER" id="PTHR10170">
    <property type="entry name" value="HUNTINGTON DISEASE PROTEIN"/>
    <property type="match status" value="1"/>
</dbReference>
<dbReference type="Pfam" id="PF18334">
    <property type="entry name" value="XRN1_D2_D3"/>
    <property type="match status" value="1"/>
</dbReference>
<dbReference type="InterPro" id="IPR041412">
    <property type="entry name" value="Xrn1_helical"/>
</dbReference>
<feature type="domain" description="5'-3' exoribonuclease 1 D1" evidence="12">
    <location>
        <begin position="3325"/>
        <end position="3457"/>
    </location>
</feature>
<dbReference type="Gene3D" id="1.25.10.10">
    <property type="entry name" value="Leucine-rich Repeat Variant"/>
    <property type="match status" value="2"/>
</dbReference>
<dbReference type="Gene3D" id="2.170.260.40">
    <property type="match status" value="1"/>
</dbReference>
<dbReference type="InterPro" id="IPR016024">
    <property type="entry name" value="ARM-type_fold"/>
</dbReference>
<dbReference type="InterPro" id="IPR041106">
    <property type="entry name" value="XRN1_D2_D3"/>
</dbReference>
<dbReference type="InterPro" id="IPR004859">
    <property type="entry name" value="Xrn1_N"/>
</dbReference>
<evidence type="ECO:0008006" key="16">
    <source>
        <dbReference type="Google" id="ProtNLM"/>
    </source>
</evidence>
<dbReference type="GO" id="GO:0003676">
    <property type="term" value="F:nucleic acid binding"/>
    <property type="evidence" value="ECO:0007669"/>
    <property type="project" value="InterPro"/>
</dbReference>
<dbReference type="InterPro" id="IPR047008">
    <property type="entry name" value="XRN1_SH3_sf"/>
</dbReference>
<evidence type="ECO:0000259" key="11">
    <source>
        <dbReference type="Pfam" id="PF18129"/>
    </source>
</evidence>
<dbReference type="Gene3D" id="3.40.50.12390">
    <property type="match status" value="2"/>
</dbReference>
<feature type="repeat" description="HEAT" evidence="7">
    <location>
        <begin position="703"/>
        <end position="738"/>
    </location>
</feature>
<dbReference type="InterPro" id="IPR048412">
    <property type="entry name" value="Htt_bridge"/>
</dbReference>
<comment type="function">
    <text evidence="1">May play a role in microtubule-mediated transport or vesicle function.</text>
</comment>
<dbReference type="GO" id="GO:0005634">
    <property type="term" value="C:nucleus"/>
    <property type="evidence" value="ECO:0007669"/>
    <property type="project" value="UniProtKB-SubCell"/>
</dbReference>
<dbReference type="Pfam" id="PF18332">
    <property type="entry name" value="XRN1_D1"/>
    <property type="match status" value="1"/>
</dbReference>
<feature type="domain" description="5'-3' exoribonuclease 1 SH3-like" evidence="11">
    <location>
        <begin position="3747"/>
        <end position="3816"/>
    </location>
</feature>
<feature type="domain" description="Xrn1 helical" evidence="10">
    <location>
        <begin position="2938"/>
        <end position="3276"/>
    </location>
</feature>
<feature type="domain" description="Xrn1 N-terminal" evidence="9">
    <location>
        <begin position="2661"/>
        <end position="2895"/>
    </location>
</feature>
<dbReference type="PROSITE" id="PS50077">
    <property type="entry name" value="HEAT_REPEAT"/>
    <property type="match status" value="2"/>
</dbReference>
<protein>
    <recommendedName>
        <fullName evidence="16">Huntingtin</fullName>
    </recommendedName>
</protein>
<evidence type="ECO:0000256" key="7">
    <source>
        <dbReference type="PROSITE-ProRule" id="PRU00103"/>
    </source>
</evidence>
<dbReference type="Gene3D" id="2.30.30.750">
    <property type="match status" value="1"/>
</dbReference>
<evidence type="ECO:0000256" key="5">
    <source>
        <dbReference type="ARBA" id="ARBA00022490"/>
    </source>
</evidence>
<dbReference type="GO" id="GO:0004527">
    <property type="term" value="F:exonuclease activity"/>
    <property type="evidence" value="ECO:0007669"/>
    <property type="project" value="InterPro"/>
</dbReference>
<feature type="region of interest" description="Disordered" evidence="8">
    <location>
        <begin position="4036"/>
        <end position="4105"/>
    </location>
</feature>
<evidence type="ECO:0000259" key="13">
    <source>
        <dbReference type="Pfam" id="PF18334"/>
    </source>
</evidence>
<name>A0AAN8P2W5_POLSC</name>
<dbReference type="InterPro" id="IPR047007">
    <property type="entry name" value="XRN1_D1_sf"/>
</dbReference>
<evidence type="ECO:0000256" key="8">
    <source>
        <dbReference type="SAM" id="MobiDB-lite"/>
    </source>
</evidence>
<evidence type="ECO:0000256" key="4">
    <source>
        <dbReference type="ARBA" id="ARBA00007153"/>
    </source>
</evidence>
<feature type="domain" description="Exoribonuclease Xrn1 D2/D3" evidence="13">
    <location>
        <begin position="3499"/>
        <end position="3717"/>
    </location>
</feature>
<dbReference type="Pfam" id="PF03159">
    <property type="entry name" value="XRN_N"/>
    <property type="match status" value="1"/>
</dbReference>
<organism evidence="14 15">
    <name type="scientific">Polyplax serrata</name>
    <name type="common">Common mouse louse</name>
    <dbReference type="NCBI Taxonomy" id="468196"/>
    <lineage>
        <taxon>Eukaryota</taxon>
        <taxon>Metazoa</taxon>
        <taxon>Ecdysozoa</taxon>
        <taxon>Arthropoda</taxon>
        <taxon>Hexapoda</taxon>
        <taxon>Insecta</taxon>
        <taxon>Pterygota</taxon>
        <taxon>Neoptera</taxon>
        <taxon>Paraneoptera</taxon>
        <taxon>Psocodea</taxon>
        <taxon>Troctomorpha</taxon>
        <taxon>Phthiraptera</taxon>
        <taxon>Anoplura</taxon>
        <taxon>Polyplacidae</taxon>
        <taxon>Polyplax</taxon>
    </lineage>
</organism>
<feature type="region of interest" description="Disordered" evidence="8">
    <location>
        <begin position="954"/>
        <end position="975"/>
    </location>
</feature>
<proteinExistence type="inferred from homology"/>
<dbReference type="InterPro" id="IPR041385">
    <property type="entry name" value="SH3_12"/>
</dbReference>
<accession>A0AAN8P2W5</accession>
<evidence type="ECO:0000256" key="6">
    <source>
        <dbReference type="ARBA" id="ARBA00023242"/>
    </source>
</evidence>
<gene>
    <name evidence="14" type="ORF">RUM43_008246</name>
</gene>
<dbReference type="CDD" id="cd18673">
    <property type="entry name" value="PIN_XRN1-2-like"/>
    <property type="match status" value="1"/>
</dbReference>
<dbReference type="EMBL" id="JAWJWE010000003">
    <property type="protein sequence ID" value="KAK6639969.1"/>
    <property type="molecule type" value="Genomic_DNA"/>
</dbReference>
<dbReference type="SUPFAM" id="SSF48371">
    <property type="entry name" value="ARM repeat"/>
    <property type="match status" value="2"/>
</dbReference>
<feature type="compositionally biased region" description="Low complexity" evidence="8">
    <location>
        <begin position="4066"/>
        <end position="4086"/>
    </location>
</feature>
<dbReference type="InterPro" id="IPR048411">
    <property type="entry name" value="Htt_N_HEAT_rpt-1"/>
</dbReference>
<dbReference type="GO" id="GO:0005737">
    <property type="term" value="C:cytoplasm"/>
    <property type="evidence" value="ECO:0007669"/>
    <property type="project" value="UniProtKB-SubCell"/>
</dbReference>
<dbReference type="Pfam" id="PF20925">
    <property type="entry name" value="Htt_bridge"/>
    <property type="match status" value="1"/>
</dbReference>
<dbReference type="InterPro" id="IPR021133">
    <property type="entry name" value="HEAT_type_2"/>
</dbReference>
<comment type="caution">
    <text evidence="14">The sequence shown here is derived from an EMBL/GenBank/DDBJ whole genome shotgun (WGS) entry which is preliminary data.</text>
</comment>
<dbReference type="InterPro" id="IPR024613">
    <property type="entry name" value="Huntingtin_N_HEAT_rpt-2"/>
</dbReference>
<sequence>MVDKLAKALDGLKNLQLMTSIEEKNISKKTKMFVCALAAEVMVSAKPVNLQNLPVIIENMINFCDDEDSDVRMVADESLNKVIMSLPESNMPKVQLELHKVIKMNGPARCLRAALTRFGQICQYVRPNKGKIHIQMLVPCLIEISKREEESIHETLAASFDNIFKVLGVFLQDNSLKCLIKAFLHNLSSTNPVIRRCSATCIIKLVQYCRKPYIFNSYVLNSLIDCVVPICEENSPQLILGVFGCLRLLLPTLTSVRHDEGISGSFGLRRKHEESYFSVDRLIQVYEMCLHYTNSKDHNIVAAALETLNQILQNPPQQLENFFLSPAGFSRSYIQSTREKKIWSRSGSEMSVACSTIAADESLLDECDLSVHLSDFSGKQNYGSKHVPSKSKEKFGFTDEDIKLVDNPFRDKVFGKMFGSQTTLDNDSDTESSVVSELNTPPLLLMAGESEEKEPEEVTECSRTNSQDNLYSPSESETFNNTHLRMDTGSFTDAAVPLVHCCRHLTASFLLDASSNSLKPDQIVRVSIKSLAFSCISAIVKMYPVVLRMNVAKTAVDSFPQEISDILLYANHSDPQIRGCVSILVGSFIQSALLECKGFSSDWLNDGNSKLNCQNLVDIILKGLKDKSSVCNRQALAAVKTCINTALLTPYNQHFRAVLQFLPVLTGNSYWLVKVKFVELLSDLPYDHIKDLIQKNLYQNEIVDSVVFPFLGDEDARVRQAAAEALVKIIPALGDTKSPMFDYKSFTADSNKWLKSKTYNRRPVTYFPPFSYALSDPAEIGYCKVIEFSLSKIVAKLTNSLMVSETKYFLFGYLEALKLLTEKYPTTVYQNGWNCTRPKPENKEQPDFLGSDLITFVYSLIVSSPSVLDLTALSNATILLGNLFAGHSISNLKANYQVSVPTGENETMPEPLWNVLKSEKLAQLAEEIFTHVLKVLNFYTSLVEEVAHSNTTEMSATTTSSSAFPGNSLLPLLSPIKKHDKKTTDKAEEKKNKHSSGLAQTAQYTRLQQLLRNAHATYRVSLDKPVGDKFLDLLESNLFTLCVLLEVGTVRETGRCAEEILSYLRSVVSFRSSPTVVCVSQLLKSLFGINLASNWEEKKFSYFSYQGLYLFDTLFQLPPEFLSEKIHRRINQNSLECDNLNGRLRRHERKLVIKFADKNWLATYIRLFEPMVVKSLQLYTISGNVQLQSNVLQLLNQLVQLRVNYCLLDEKQVFVGFVLKQFELIEQGQIPEVEILLPHIFKFLILLSYEKQHSKSIMSIPKILQLCDGLMASDQPVQTHCIPALVPVVEDVFLLRHLSEDKELETQREVLLSMLLRLAEFPKVMDLLALVLNDSKHNENKERWKRWSRQVADVMLTLSKQDRLQIDTFEGQNSFINLMSALSPNVLRPIDSLLSVMFVEPNDYNCSVSLNRWLSRVTVILETVLFAKEDALLNRLEEVSPSINLTTFIPTSSISSPDPFNFDSFFQVFEPSETFVRFTFKAIAVVANKILTSLPSSLLLQRKLSIFFVCIYHIVKSGTFHRITNSFRQLLTKERDSLSPVLDLFQRLTYLCPLLTCQFSYFLTLLNYCDQNYWNQIVCRPVTHSAKFVQWCGVIALTDYLCDNIDDTDTLHFLLRNNIRELLILSHEIPIKELILIIRARKSDWAFLLDVISCQNYEKCELSFIEKLLRLLEVTDNSHSTSLLRLLVDRYLATPRLALSLLAGSTACRHVEFLLTLPNDKLADEIDEKSLRHLMLFFNDKKYLKRHFNLWSLLKRLSLRVLRSEFNDIYPPDWFSTDDLKNVSLNEDWYFHQVKQRCCQLTPPGPEIASLLNNLSPEKIIEVFAESNFNVKVLKDCLMFPQTLRQKYATEEVDGSPGQLTLQDHLLFKMAKSRVLQVVGEIRREVISFREKVQLNSSNLHFNSPEAVNQEVKCQELMWDIASSLTYLLEVTYASGSDLEEAHLENTTEFAAFCIEVIRLNIEEQNVDFGPAVNQSNMEIGLKCCAAVLDSKRVRGFMSSNRGSLNSIISHLYDILKSLIPFSLFCRLQEKNKQGSEDMHVWRLRLLLDLVTTKPIIALLPSYLINCMRNVVVNVCRIPELSQNILRVPETCEMQDIDVLEDFISKFSLVGWRNKQQFEEIWVALLAVLGFNTQSDVPAEQTGFMVQASSIAVEGITTLLKNTMIDTQSKILIHHGRDLLQMKNLYQKLPLVCGIYKAGLVNDRSYHFLDNLEISKRDERYMNGLLSVEYLWTAVKQIASQLYEKHSQRLITEGLDLPSCIYLLTELYGQWVYQMSPDIRIITSSLKSAIVISDLFTDIAHFQWLLNFCLRIDEIIVKEDTILLPLLILGSAKAAAIVLPDYDTCEKIKKLMLKGSSLPCRTATVQGLLYLLQSYVVCSVYSVNHPTLPPSGSNFDRDEANFVTNIVDTFLPVALEMVQQFKFGKEATTVEFERCNWSLIFYLLQNYQSTIGDLKDEFLSFILSTLRMKNCSESLMELLVRGVERLLLTTVVDDNFKDQVLKVSLDIISTNSVATSRHGLQLMVILSFLDKRAKDIRQLVTGQEDPEKVMKDMEKINVLFEKLKRSYPKEAEVVGEVLSYVLMDFTASDVLTKVIQEFLSSQQPHQKILAGLLFTVFERAEVSLLEDWVVFSLPSFIQGLPISMSIWILNCFFVSASSEPWLRSLFPLVQSRIRMTETEDKRLLCLSGALFYKQITAFDNFYLDMNGIIHQCSHPNDVDVSFTITEEKIFNSIFLYVEVLFNMIKPRKLLFLAVDGVAPRAKMNNQRARRFRKVKDVEIQNKKLLEKGEKVIKESFDSNCISPGTVFMHKLHQQLKYFITSKISTDPTWQKCKVILSGHQTPGEGEHKIMDYIRYMRTQPDYDPNLKHCLFGSDADLIMLGLATHEPNFYILKEKVEFGKKKRMLSINEIEYNMIHLPYLRDYLYIEFEEVKDKLPFKFNLDNIIDDWILMTFLLGNDFIPHLPDLYINTNALPILYKTYKEVLPTLEGYLNENGQLNLPRFQLFMSKLAEHDMQMFEEVYGDLKYLEGKLGRKLLIGKEYIEDEEEDIFNEEEMCGYEVTELKSSGLRDELSSLIKATNDMFLDDECEDEESDTFMMEFRQRKIDYYSNKMGLGEVTDDILKNQAEGYIRAIQWNLYYYFTGCQSWTWFYPHHYSPYISDVINFKDYTLDFEMGEPFLPFQQLMAILPAGSKELVPQPYQHLMTSSESPIIDFYPLDFEIDVHANQMPWEGIVLIPFVDQKRLTDAIAVYDNQLTAEEKMRNRHGPMHVYTYTNENLGCYEAPEYFPNVAENHAQRMDILGADVTVQRSNLKFGLGTGLPGLKYPTLRQIPFTSSLTNCKVVLFHAPSRDESIMLSITESDCPPLQALADDLLGKTIQVNWPFPVQGKVAAVSDCEVMLSLTEDGQINEKILDVNSKQAWLKNVEFQKETYLRKRGVDIGKTEVLLYVKSLEGRRYMFDDPTCLTPVKFWSTNTIPWPLQTVIREKMEDTEGNEYRYLSDAFPVGSIVFMLGQPHFGSMGRILDSSYCIKNGRLQVQLHAVESLNLGDSPHSHHSEKYLSCKMAAKNLGISCRLFARITGFIFIDTWVPGGKKESNSKVNIGLQMKMNSTNAELPGYTRRDNEFWQYSLNAVKVVSQYVKKFPKVVESISCNLENPKIAMEDIFPGSDGTERMEEIVNWIDQQEHRKTEFVMCGSQVLNRSTVLKLEEQLRRSRRKSIVKTIQVKPSLLYKSDLVIGNLPPIKSVKHLLFDTVVSVRSSYTVPTGLRGIIIGIIEGDKNAETTYHILFEEPFVGGLALNSKENRVYKMPESYFLNLSEGNRNCQKVVYHKDGNVNDKIQSVRLNRLKDNPVSAFAKWANNQKPLIMLPESQHPPQPKALPQENVKINDQFKMMWSNQTKPQEETLKKLLKIGVNEGQSERKSQGQCQQFHQQGPPKFEGIEEPVKMFFQKINTVTSGSSMLPHSDRNPINYKLLPERATIAENFAHAPEKTETRKMCYKRVMENQKNMSDALFNATSKERSRCQVPQEVNQFQNRKLEKNHGVVPPKLPYPPPKWVLQRPKQNFQNSTSGHQQGNQNQQGSSGVQRYNQKKTEVKPQTKVTASTAGIKSTDSALGFVPLQVFTGKRSFKPIVTTQSRTSTNSIVDHERRAEVIEAMMSQSVSILFDAKWSQLKDLPSRNRNSFQESAKKRPGHREVPPTIRKAKIAANLNLDPNHHLGVAGQKCL</sequence>
<dbReference type="PANTHER" id="PTHR10170:SF10">
    <property type="entry name" value="HUNTINGTIN"/>
    <property type="match status" value="1"/>
</dbReference>
<comment type="subcellular location">
    <subcellularLocation>
        <location evidence="3">Cytoplasm</location>
    </subcellularLocation>
    <subcellularLocation>
        <location evidence="2">Nucleus</location>
    </subcellularLocation>
</comment>
<feature type="compositionally biased region" description="Polar residues" evidence="8">
    <location>
        <begin position="461"/>
        <end position="476"/>
    </location>
</feature>
<evidence type="ECO:0000259" key="10">
    <source>
        <dbReference type="Pfam" id="PF17846"/>
    </source>
</evidence>
<evidence type="ECO:0000313" key="15">
    <source>
        <dbReference type="Proteomes" id="UP001372834"/>
    </source>
</evidence>
<dbReference type="InterPro" id="IPR040992">
    <property type="entry name" value="XRN1_D1"/>
</dbReference>
<dbReference type="Proteomes" id="UP001372834">
    <property type="component" value="Unassembled WGS sequence"/>
</dbReference>
<dbReference type="Pfam" id="PF18129">
    <property type="entry name" value="SH3_12"/>
    <property type="match status" value="1"/>
</dbReference>
<evidence type="ECO:0000256" key="1">
    <source>
        <dbReference type="ARBA" id="ARBA00002907"/>
    </source>
</evidence>
<comment type="similarity">
    <text evidence="4">Belongs to the huntingtin family.</text>
</comment>
<dbReference type="Pfam" id="PF17846">
    <property type="entry name" value="XRN_M"/>
    <property type="match status" value="1"/>
</dbReference>